<gene>
    <name evidence="2" type="ORF">NAS2_1359</name>
</gene>
<dbReference type="InterPro" id="IPR041682">
    <property type="entry name" value="AAA_14"/>
</dbReference>
<evidence type="ECO:0000313" key="2">
    <source>
        <dbReference type="EMBL" id="BBE42747.1"/>
    </source>
</evidence>
<dbReference type="Pfam" id="PF13173">
    <property type="entry name" value="AAA_14"/>
    <property type="match status" value="1"/>
</dbReference>
<dbReference type="KEGG" id="ccai:NAS2_1359"/>
<protein>
    <submittedName>
        <fullName evidence="2">Conserved protein</fullName>
    </submittedName>
</protein>
<dbReference type="PANTHER" id="PTHR33295:SF8">
    <property type="entry name" value="AAA+ ATPASE DOMAIN-CONTAINING PROTEIN"/>
    <property type="match status" value="1"/>
</dbReference>
<feature type="domain" description="AAA+ ATPase" evidence="1">
    <location>
        <begin position="32"/>
        <end position="159"/>
    </location>
</feature>
<dbReference type="EMBL" id="AP018732">
    <property type="protein sequence ID" value="BBE42747.1"/>
    <property type="molecule type" value="Genomic_DNA"/>
</dbReference>
<dbReference type="Proteomes" id="UP000509448">
    <property type="component" value="Chromosome"/>
</dbReference>
<evidence type="ECO:0000313" key="3">
    <source>
        <dbReference type="Proteomes" id="UP000509448"/>
    </source>
</evidence>
<evidence type="ECO:0000259" key="1">
    <source>
        <dbReference type="SMART" id="SM00382"/>
    </source>
</evidence>
<dbReference type="InterPro" id="IPR003593">
    <property type="entry name" value="AAA+_ATPase"/>
</dbReference>
<dbReference type="Gene3D" id="3.40.50.300">
    <property type="entry name" value="P-loop containing nucleotide triphosphate hydrolases"/>
    <property type="match status" value="1"/>
</dbReference>
<proteinExistence type="predicted"/>
<dbReference type="GeneID" id="55585173"/>
<dbReference type="OrthoDB" id="371918at2157"/>
<reference evidence="2 3" key="1">
    <citation type="journal article" date="2019" name="ISME J.">
        <title>Isolation and characterization of a thermophilic sulfur- and iron-reducing thaumarchaeote from a terrestrial acidic hot spring.</title>
        <authorList>
            <person name="Kato S."/>
            <person name="Itoh T."/>
            <person name="Yuki M."/>
            <person name="Nagamori M."/>
            <person name="Ohnishi M."/>
            <person name="Uematsu K."/>
            <person name="Suzuki K."/>
            <person name="Takashina T."/>
            <person name="Ohkuma M."/>
        </authorList>
    </citation>
    <scope>NUCLEOTIDE SEQUENCE [LARGE SCALE GENOMIC DNA]</scope>
    <source>
        <strain evidence="2 3">NAS-02</strain>
    </source>
</reference>
<organism evidence="2 3">
    <name type="scientific">Conexivisphaera calida</name>
    <dbReference type="NCBI Taxonomy" id="1874277"/>
    <lineage>
        <taxon>Archaea</taxon>
        <taxon>Nitrososphaerota</taxon>
        <taxon>Conexivisphaeria</taxon>
        <taxon>Conexivisphaerales</taxon>
        <taxon>Conexivisphaeraceae</taxon>
        <taxon>Conexivisphaera</taxon>
    </lineage>
</organism>
<keyword evidence="3" id="KW-1185">Reference proteome</keyword>
<dbReference type="PANTHER" id="PTHR33295">
    <property type="entry name" value="ATPASE"/>
    <property type="match status" value="1"/>
</dbReference>
<dbReference type="RefSeq" id="WP_174448949.1">
    <property type="nucleotide sequence ID" value="NZ_AP018732.1"/>
</dbReference>
<dbReference type="SUPFAM" id="SSF52540">
    <property type="entry name" value="P-loop containing nucleoside triphosphate hydrolases"/>
    <property type="match status" value="1"/>
</dbReference>
<dbReference type="InterPro" id="IPR025420">
    <property type="entry name" value="DUF4143"/>
</dbReference>
<dbReference type="Pfam" id="PF13635">
    <property type="entry name" value="DUF4143"/>
    <property type="match status" value="1"/>
</dbReference>
<sequence>MRVDDFRRVVADWLSSELPELLERDVQLPTDSENVVAVVGPRRAGKTSLMLLTVRRLLEAGIPRNNILYVDFEHPRLIGLDASSLDDMMVAFIELARPTGTVYLFLDEIQAVSGYGRWVRSMERRRARIYISGSTSGLTPGGIAEELRGRSVSYELLPLSFREYLRFVNLDVDVGISTYTHERGRVLSALRDYLMYGSYPGVVRERDKPRLLRSYFESVVVRDFPDVQSGIAEAFLRYIISNYARPTSVNRIYGYLREMYSVGKETVMNLFRRGRETFFLFPVQIFLRSERGRETSPKKIYIVDTGYPVALGYDFSVGRAMENAVFLELVRRGRGEIHYWREYGRSTGLEVDFVLSRNFEPLELIQVTYASSEADLDGREVRALRKAMDFLGVGRGTVITWDLELDDGDVSFVPLWKWLLVEGLMADRDESVGAV</sequence>
<dbReference type="InterPro" id="IPR027417">
    <property type="entry name" value="P-loop_NTPase"/>
</dbReference>
<dbReference type="AlphaFoldDB" id="A0A4P2VFN3"/>
<name>A0A4P2VFN3_9ARCH</name>
<dbReference type="SMART" id="SM00382">
    <property type="entry name" value="AAA"/>
    <property type="match status" value="1"/>
</dbReference>
<accession>A0A4P2VFN3</accession>